<reference evidence="8" key="1">
    <citation type="submission" date="2017-11" db="EMBL/GenBank/DDBJ databases">
        <title>Complete Genome Sequence of Kyrpidia sp. Strain EA-1, a thermophilic, hydrogen-oxidizing Bacterium, isolated from the Azores.</title>
        <authorList>
            <person name="Reiner J.E."/>
            <person name="Lapp C.J."/>
            <person name="Bunk B."/>
            <person name="Gescher J."/>
        </authorList>
    </citation>
    <scope>NUCLEOTIDE SEQUENCE [LARGE SCALE GENOMIC DNA]</scope>
    <source>
        <strain evidence="8">EA-1</strain>
    </source>
</reference>
<evidence type="ECO:0000313" key="8">
    <source>
        <dbReference type="Proteomes" id="UP000231932"/>
    </source>
</evidence>
<dbReference type="Pfam" id="PF03446">
    <property type="entry name" value="NAD_binding_2"/>
    <property type="match status" value="1"/>
</dbReference>
<name>A0A2K8N7Z8_9BACL</name>
<dbReference type="PIRSF" id="PIRSF000103">
    <property type="entry name" value="HIBADH"/>
    <property type="match status" value="1"/>
</dbReference>
<dbReference type="GO" id="GO:0016491">
    <property type="term" value="F:oxidoreductase activity"/>
    <property type="evidence" value="ECO:0007669"/>
    <property type="project" value="UniProtKB-KW"/>
</dbReference>
<evidence type="ECO:0000256" key="2">
    <source>
        <dbReference type="ARBA" id="ARBA00023002"/>
    </source>
</evidence>
<evidence type="ECO:0000256" key="3">
    <source>
        <dbReference type="ARBA" id="ARBA00023027"/>
    </source>
</evidence>
<keyword evidence="2" id="KW-0560">Oxidoreductase</keyword>
<keyword evidence="8" id="KW-1185">Reference proteome</keyword>
<feature type="domain" description="3-hydroxyisobutyrate dehydrogenase-like NAD-binding" evidence="6">
    <location>
        <begin position="167"/>
        <end position="288"/>
    </location>
</feature>
<dbReference type="AlphaFoldDB" id="A0A2K8N7Z8"/>
<evidence type="ECO:0008006" key="9">
    <source>
        <dbReference type="Google" id="ProtNLM"/>
    </source>
</evidence>
<dbReference type="OrthoDB" id="9786703at2"/>
<evidence type="ECO:0000259" key="5">
    <source>
        <dbReference type="Pfam" id="PF03446"/>
    </source>
</evidence>
<dbReference type="InterPro" id="IPR015815">
    <property type="entry name" value="HIBADH-related"/>
</dbReference>
<dbReference type="GO" id="GO:0050661">
    <property type="term" value="F:NADP binding"/>
    <property type="evidence" value="ECO:0007669"/>
    <property type="project" value="InterPro"/>
</dbReference>
<dbReference type="PANTHER" id="PTHR43060:SF15">
    <property type="entry name" value="3-HYDROXYISOBUTYRATE DEHYDROGENASE-LIKE 1, MITOCHONDRIAL-RELATED"/>
    <property type="match status" value="1"/>
</dbReference>
<dbReference type="Gene3D" id="1.10.1040.10">
    <property type="entry name" value="N-(1-d-carboxylethyl)-l-norvaline Dehydrogenase, domain 2"/>
    <property type="match status" value="1"/>
</dbReference>
<evidence type="ECO:0000313" key="7">
    <source>
        <dbReference type="EMBL" id="ATY85476.1"/>
    </source>
</evidence>
<feature type="active site" evidence="4">
    <location>
        <position position="173"/>
    </location>
</feature>
<accession>A0A2K8N7Z8</accession>
<evidence type="ECO:0000256" key="4">
    <source>
        <dbReference type="PIRSR" id="PIRSR000103-1"/>
    </source>
</evidence>
<gene>
    <name evidence="7" type="ORF">CVV65_11505</name>
</gene>
<dbReference type="Proteomes" id="UP000231932">
    <property type="component" value="Chromosome"/>
</dbReference>
<dbReference type="InterPro" id="IPR006115">
    <property type="entry name" value="6PGDH_NADP-bd"/>
</dbReference>
<dbReference type="InterPro" id="IPR008927">
    <property type="entry name" value="6-PGluconate_DH-like_C_sf"/>
</dbReference>
<comment type="similarity">
    <text evidence="1">Belongs to the HIBADH-related family.</text>
</comment>
<organism evidence="7 8">
    <name type="scientific">Kyrpidia spormannii</name>
    <dbReference type="NCBI Taxonomy" id="2055160"/>
    <lineage>
        <taxon>Bacteria</taxon>
        <taxon>Bacillati</taxon>
        <taxon>Bacillota</taxon>
        <taxon>Bacilli</taxon>
        <taxon>Bacillales</taxon>
        <taxon>Alicyclobacillaceae</taxon>
        <taxon>Kyrpidia</taxon>
    </lineage>
</organism>
<dbReference type="InterPro" id="IPR013328">
    <property type="entry name" value="6PGD_dom2"/>
</dbReference>
<evidence type="ECO:0000256" key="1">
    <source>
        <dbReference type="ARBA" id="ARBA00009080"/>
    </source>
</evidence>
<dbReference type="KEGG" id="kyr:CVV65_11505"/>
<dbReference type="InterPro" id="IPR029154">
    <property type="entry name" value="HIBADH-like_NADP-bd"/>
</dbReference>
<sequence>MGGMMPVRVGFVGVGTMGAPMARRLKGAGFETLFFARRQAVIETLQAEGLHYVQNVRDLAAQTDVVLMCLPDDAVVNEVGSVVLSAMKTGGVVVDHSTVSPYTSRRLAAEAQRQGISYLDAPISGGPMGAEAGTLAIMVGGEEEAFRRCHPLFEAMGRHIFYLGPSGAGNIAKLVNQLIIGITQEALVEGFVLGSRMGLDPKLLYDVLAVSTGESAMLHRSVPNCILQRDFTPKFTVDLLYKDLRLANDLGRGEGIRLLEGAVAEQVFREAAAEGLGSEDISALVKPLERQAGVVVEKRS</sequence>
<dbReference type="PANTHER" id="PTHR43060">
    <property type="entry name" value="3-HYDROXYISOBUTYRATE DEHYDROGENASE-LIKE 1, MITOCHONDRIAL-RELATED"/>
    <property type="match status" value="1"/>
</dbReference>
<proteinExistence type="inferred from homology"/>
<dbReference type="Gene3D" id="3.40.50.720">
    <property type="entry name" value="NAD(P)-binding Rossmann-like Domain"/>
    <property type="match status" value="1"/>
</dbReference>
<feature type="domain" description="6-phosphogluconate dehydrogenase NADP-binding" evidence="5">
    <location>
        <begin position="8"/>
        <end position="164"/>
    </location>
</feature>
<dbReference type="Pfam" id="PF14833">
    <property type="entry name" value="NAD_binding_11"/>
    <property type="match status" value="1"/>
</dbReference>
<dbReference type="EMBL" id="CP024955">
    <property type="protein sequence ID" value="ATY85476.1"/>
    <property type="molecule type" value="Genomic_DNA"/>
</dbReference>
<keyword evidence="3" id="KW-0520">NAD</keyword>
<dbReference type="GO" id="GO:0051287">
    <property type="term" value="F:NAD binding"/>
    <property type="evidence" value="ECO:0007669"/>
    <property type="project" value="InterPro"/>
</dbReference>
<dbReference type="SUPFAM" id="SSF48179">
    <property type="entry name" value="6-phosphogluconate dehydrogenase C-terminal domain-like"/>
    <property type="match status" value="1"/>
</dbReference>
<dbReference type="SUPFAM" id="SSF51735">
    <property type="entry name" value="NAD(P)-binding Rossmann-fold domains"/>
    <property type="match status" value="1"/>
</dbReference>
<dbReference type="InterPro" id="IPR036291">
    <property type="entry name" value="NAD(P)-bd_dom_sf"/>
</dbReference>
<evidence type="ECO:0000259" key="6">
    <source>
        <dbReference type="Pfam" id="PF14833"/>
    </source>
</evidence>
<protein>
    <recommendedName>
        <fullName evidence="9">NAD(P)-dependent oxidoreductase</fullName>
    </recommendedName>
</protein>